<dbReference type="Proteomes" id="UP000054166">
    <property type="component" value="Unassembled WGS sequence"/>
</dbReference>
<evidence type="ECO:0000313" key="1">
    <source>
        <dbReference type="EMBL" id="KIM74820.1"/>
    </source>
</evidence>
<name>A0A0C3EQH3_PILCF</name>
<proteinExistence type="predicted"/>
<keyword evidence="2" id="KW-1185">Reference proteome</keyword>
<protein>
    <submittedName>
        <fullName evidence="1">Uncharacterized protein</fullName>
    </submittedName>
</protein>
<dbReference type="EMBL" id="KN833055">
    <property type="protein sequence ID" value="KIM74820.1"/>
    <property type="molecule type" value="Genomic_DNA"/>
</dbReference>
<gene>
    <name evidence="1" type="ORF">PILCRDRAFT_827881</name>
</gene>
<dbReference type="HOGENOM" id="CLU_2723096_0_0_1"/>
<reference evidence="1 2" key="1">
    <citation type="submission" date="2014-04" db="EMBL/GenBank/DDBJ databases">
        <authorList>
            <consortium name="DOE Joint Genome Institute"/>
            <person name="Kuo A."/>
            <person name="Tarkka M."/>
            <person name="Buscot F."/>
            <person name="Kohler A."/>
            <person name="Nagy L.G."/>
            <person name="Floudas D."/>
            <person name="Copeland A."/>
            <person name="Barry K.W."/>
            <person name="Cichocki N."/>
            <person name="Veneault-Fourrey C."/>
            <person name="LaButti K."/>
            <person name="Lindquist E.A."/>
            <person name="Lipzen A."/>
            <person name="Lundell T."/>
            <person name="Morin E."/>
            <person name="Murat C."/>
            <person name="Sun H."/>
            <person name="Tunlid A."/>
            <person name="Henrissat B."/>
            <person name="Grigoriev I.V."/>
            <person name="Hibbett D.S."/>
            <person name="Martin F."/>
            <person name="Nordberg H.P."/>
            <person name="Cantor M.N."/>
            <person name="Hua S.X."/>
        </authorList>
    </citation>
    <scope>NUCLEOTIDE SEQUENCE [LARGE SCALE GENOMIC DNA]</scope>
    <source>
        <strain evidence="1 2">F 1598</strain>
    </source>
</reference>
<evidence type="ECO:0000313" key="2">
    <source>
        <dbReference type="Proteomes" id="UP000054166"/>
    </source>
</evidence>
<dbReference type="InParanoid" id="A0A0C3EQH3"/>
<reference evidence="2" key="2">
    <citation type="submission" date="2015-01" db="EMBL/GenBank/DDBJ databases">
        <title>Evolutionary Origins and Diversification of the Mycorrhizal Mutualists.</title>
        <authorList>
            <consortium name="DOE Joint Genome Institute"/>
            <consortium name="Mycorrhizal Genomics Consortium"/>
            <person name="Kohler A."/>
            <person name="Kuo A."/>
            <person name="Nagy L.G."/>
            <person name="Floudas D."/>
            <person name="Copeland A."/>
            <person name="Barry K.W."/>
            <person name="Cichocki N."/>
            <person name="Veneault-Fourrey C."/>
            <person name="LaButti K."/>
            <person name="Lindquist E.A."/>
            <person name="Lipzen A."/>
            <person name="Lundell T."/>
            <person name="Morin E."/>
            <person name="Murat C."/>
            <person name="Riley R."/>
            <person name="Ohm R."/>
            <person name="Sun H."/>
            <person name="Tunlid A."/>
            <person name="Henrissat B."/>
            <person name="Grigoriev I.V."/>
            <person name="Hibbett D.S."/>
            <person name="Martin F."/>
        </authorList>
    </citation>
    <scope>NUCLEOTIDE SEQUENCE [LARGE SCALE GENOMIC DNA]</scope>
    <source>
        <strain evidence="2">F 1598</strain>
    </source>
</reference>
<sequence length="72" mass="7919">MSDFTSRYPSISGARAAGENRLNIIDLMFTIELVSKGVICDFCRVTGAEKKLRACAKCKSVLYVKTVISTKL</sequence>
<dbReference type="AlphaFoldDB" id="A0A0C3EQH3"/>
<accession>A0A0C3EQH3</accession>
<organism evidence="1 2">
    <name type="scientific">Piloderma croceum (strain F 1598)</name>
    <dbReference type="NCBI Taxonomy" id="765440"/>
    <lineage>
        <taxon>Eukaryota</taxon>
        <taxon>Fungi</taxon>
        <taxon>Dikarya</taxon>
        <taxon>Basidiomycota</taxon>
        <taxon>Agaricomycotina</taxon>
        <taxon>Agaricomycetes</taxon>
        <taxon>Agaricomycetidae</taxon>
        <taxon>Atheliales</taxon>
        <taxon>Atheliaceae</taxon>
        <taxon>Piloderma</taxon>
    </lineage>
</organism>